<name>A0A449BFP5_HAPAX</name>
<dbReference type="RefSeq" id="WP_052590063.1">
    <property type="nucleotide sequence ID" value="NZ_LR215048.1"/>
</dbReference>
<dbReference type="STRING" id="1278311.GCA_000428705_01659"/>
<feature type="domain" description="HTH araC/xylS-type" evidence="4">
    <location>
        <begin position="8"/>
        <end position="105"/>
    </location>
</feature>
<dbReference type="Proteomes" id="UP000289841">
    <property type="component" value="Chromosome"/>
</dbReference>
<dbReference type="GO" id="GO:0003700">
    <property type="term" value="F:DNA-binding transcription factor activity"/>
    <property type="evidence" value="ECO:0007669"/>
    <property type="project" value="InterPro"/>
</dbReference>
<reference evidence="5 6" key="1">
    <citation type="submission" date="2019-01" db="EMBL/GenBank/DDBJ databases">
        <authorList>
            <consortium name="Pathogen Informatics"/>
        </authorList>
    </citation>
    <scope>NUCLEOTIDE SEQUENCE [LARGE SCALE GENOMIC DNA]</scope>
    <source>
        <strain evidence="5 6">NCTC10138</strain>
    </source>
</reference>
<protein>
    <submittedName>
        <fullName evidence="5">Right origin-binding protein</fullName>
    </submittedName>
</protein>
<keyword evidence="3" id="KW-0804">Transcription</keyword>
<accession>A0A449BFP5</accession>
<dbReference type="InterPro" id="IPR009057">
    <property type="entry name" value="Homeodomain-like_sf"/>
</dbReference>
<dbReference type="SMART" id="SM00342">
    <property type="entry name" value="HTH_ARAC"/>
    <property type="match status" value="1"/>
</dbReference>
<evidence type="ECO:0000313" key="6">
    <source>
        <dbReference type="Proteomes" id="UP000289841"/>
    </source>
</evidence>
<dbReference type="PANTHER" id="PTHR47504">
    <property type="entry name" value="RIGHT ORIGIN-BINDING PROTEIN"/>
    <property type="match status" value="1"/>
</dbReference>
<sequence length="444" mass="52198">MNIYEILQNAIDKIEGKLEEKINIEEISLSSGMSKSNLYRFFLSIVGYSVKEYIRLRRISEAAMHLKSGKTATYLSFLYDYESLDTFSRAFKKITGFLPSQYKKQYSFFKFKKINLIERNFMRLEEKALDIQILKHMNDFEVVTFNYYGKNPEDGAFALFKEWVKKNKLDIVSEGLRVFGYNNPNPIDDSGIYGYEVCLTLNEKVKKNANPLDIKIIKGGMYALVTVKKEDRMDIGGKIAETWQRFGSWLQNSKFQLSERQWLEEHHGFDEMLDHIGNIDLYMSIDYKNTNVNTDEIRNSKIFDVSIYDFKGSNAIDEGRKYSMKWLSDHNIDLTKPSEPIYIFGRYDFRKEQNDDFVFQLCIVTPDSIKVKGNPLKGKILGGLVVRQVVLFKDLNNSWEYLLNKYSKHKEYKLKNTIVFEQYLIDENINEQMRVLQVLELDKK</sequence>
<dbReference type="PANTHER" id="PTHR47504:SF5">
    <property type="entry name" value="RIGHT ORIGIN-BINDING PROTEIN"/>
    <property type="match status" value="1"/>
</dbReference>
<dbReference type="AlphaFoldDB" id="A0A449BFP5"/>
<keyword evidence="2" id="KW-0238">DNA-binding</keyword>
<keyword evidence="6" id="KW-1185">Reference proteome</keyword>
<evidence type="ECO:0000313" key="5">
    <source>
        <dbReference type="EMBL" id="VEU81261.1"/>
    </source>
</evidence>
<dbReference type="SMART" id="SM00871">
    <property type="entry name" value="AraC_E_bind"/>
    <property type="match status" value="1"/>
</dbReference>
<evidence type="ECO:0000256" key="2">
    <source>
        <dbReference type="ARBA" id="ARBA00023125"/>
    </source>
</evidence>
<dbReference type="OrthoDB" id="9816011at2"/>
<keyword evidence="1" id="KW-0805">Transcription regulation</keyword>
<dbReference type="EMBL" id="LR215048">
    <property type="protein sequence ID" value="VEU81261.1"/>
    <property type="molecule type" value="Genomic_DNA"/>
</dbReference>
<dbReference type="KEGG" id="aaxa:NCTC10138_01659"/>
<dbReference type="Pfam" id="PF14526">
    <property type="entry name" value="Cass2"/>
    <property type="match status" value="1"/>
</dbReference>
<dbReference type="InterPro" id="IPR018060">
    <property type="entry name" value="HTH_AraC"/>
</dbReference>
<organism evidence="5 6">
    <name type="scientific">Haploplasma axanthum</name>
    <name type="common">Acholeplasma axanthum</name>
    <dbReference type="NCBI Taxonomy" id="29552"/>
    <lineage>
        <taxon>Bacteria</taxon>
        <taxon>Bacillati</taxon>
        <taxon>Mycoplasmatota</taxon>
        <taxon>Mollicutes</taxon>
        <taxon>Acholeplasmatales</taxon>
        <taxon>Acholeplasmataceae</taxon>
        <taxon>Haploplasma</taxon>
    </lineage>
</organism>
<dbReference type="Gene3D" id="3.20.80.10">
    <property type="entry name" value="Regulatory factor, effector binding domain"/>
    <property type="match status" value="2"/>
</dbReference>
<dbReference type="Pfam" id="PF12833">
    <property type="entry name" value="HTH_18"/>
    <property type="match status" value="1"/>
</dbReference>
<evidence type="ECO:0000259" key="4">
    <source>
        <dbReference type="PROSITE" id="PS01124"/>
    </source>
</evidence>
<dbReference type="PROSITE" id="PS01124">
    <property type="entry name" value="HTH_ARAC_FAMILY_2"/>
    <property type="match status" value="1"/>
</dbReference>
<dbReference type="InterPro" id="IPR050959">
    <property type="entry name" value="MarA-like"/>
</dbReference>
<proteinExistence type="predicted"/>
<evidence type="ECO:0000256" key="1">
    <source>
        <dbReference type="ARBA" id="ARBA00023015"/>
    </source>
</evidence>
<dbReference type="InterPro" id="IPR029441">
    <property type="entry name" value="Cass2"/>
</dbReference>
<dbReference type="SUPFAM" id="SSF46689">
    <property type="entry name" value="Homeodomain-like"/>
    <property type="match status" value="2"/>
</dbReference>
<dbReference type="Gene3D" id="1.10.10.60">
    <property type="entry name" value="Homeodomain-like"/>
    <property type="match status" value="2"/>
</dbReference>
<gene>
    <name evidence="5" type="primary">rob</name>
    <name evidence="5" type="ORF">NCTC10138_01659</name>
</gene>
<dbReference type="GO" id="GO:0043565">
    <property type="term" value="F:sequence-specific DNA binding"/>
    <property type="evidence" value="ECO:0007669"/>
    <property type="project" value="InterPro"/>
</dbReference>
<dbReference type="InterPro" id="IPR010499">
    <property type="entry name" value="AraC_E-bd"/>
</dbReference>
<dbReference type="InterPro" id="IPR011256">
    <property type="entry name" value="Reg_factor_effector_dom_sf"/>
</dbReference>
<evidence type="ECO:0000256" key="3">
    <source>
        <dbReference type="ARBA" id="ARBA00023163"/>
    </source>
</evidence>
<dbReference type="SUPFAM" id="SSF55136">
    <property type="entry name" value="Probable bacterial effector-binding domain"/>
    <property type="match status" value="1"/>
</dbReference>